<dbReference type="Proteomes" id="UP000053831">
    <property type="component" value="Unassembled WGS sequence"/>
</dbReference>
<evidence type="ECO:0000313" key="3">
    <source>
        <dbReference type="Proteomes" id="UP000053831"/>
    </source>
</evidence>
<dbReference type="AlphaFoldDB" id="A0A0M9VXJ9"/>
<comment type="caution">
    <text evidence="2">The sequence shown here is derived from an EMBL/GenBank/DDBJ whole genome shotgun (WGS) entry which is preliminary data.</text>
</comment>
<organism evidence="2 3">
    <name type="scientific">Escovopsis weberi</name>
    <dbReference type="NCBI Taxonomy" id="150374"/>
    <lineage>
        <taxon>Eukaryota</taxon>
        <taxon>Fungi</taxon>
        <taxon>Dikarya</taxon>
        <taxon>Ascomycota</taxon>
        <taxon>Pezizomycotina</taxon>
        <taxon>Sordariomycetes</taxon>
        <taxon>Hypocreomycetidae</taxon>
        <taxon>Hypocreales</taxon>
        <taxon>Hypocreaceae</taxon>
        <taxon>Escovopsis</taxon>
    </lineage>
</organism>
<feature type="transmembrane region" description="Helical" evidence="1">
    <location>
        <begin position="131"/>
        <end position="152"/>
    </location>
</feature>
<feature type="transmembrane region" description="Helical" evidence="1">
    <location>
        <begin position="50"/>
        <end position="69"/>
    </location>
</feature>
<accession>A0A0M9VXJ9</accession>
<proteinExistence type="predicted"/>
<feature type="transmembrane region" description="Helical" evidence="1">
    <location>
        <begin position="102"/>
        <end position="119"/>
    </location>
</feature>
<feature type="transmembrane region" description="Helical" evidence="1">
    <location>
        <begin position="76"/>
        <end position="96"/>
    </location>
</feature>
<protein>
    <submittedName>
        <fullName evidence="2">Uncharacterized protein</fullName>
    </submittedName>
</protein>
<feature type="transmembrane region" description="Helical" evidence="1">
    <location>
        <begin position="20"/>
        <end position="44"/>
    </location>
</feature>
<reference evidence="2 3" key="1">
    <citation type="submission" date="2015-07" db="EMBL/GenBank/DDBJ databases">
        <title>The genome of the fungus Escovopsis weberi, a specialized disease agent of ant agriculture.</title>
        <authorList>
            <person name="de Man T.J."/>
            <person name="Stajich J.E."/>
            <person name="Kubicek C.P."/>
            <person name="Chenthamara K."/>
            <person name="Atanasova L."/>
            <person name="Druzhinina I.S."/>
            <person name="Birnbaum S."/>
            <person name="Barribeau S.M."/>
            <person name="Teiling C."/>
            <person name="Suen G."/>
            <person name="Currie C."/>
            <person name="Gerardo N.M."/>
        </authorList>
    </citation>
    <scope>NUCLEOTIDE SEQUENCE [LARGE SCALE GENOMIC DNA]</scope>
</reference>
<evidence type="ECO:0000256" key="1">
    <source>
        <dbReference type="SAM" id="Phobius"/>
    </source>
</evidence>
<keyword evidence="3" id="KW-1185">Reference proteome</keyword>
<keyword evidence="1" id="KW-0812">Transmembrane</keyword>
<name>A0A0M9VXJ9_ESCWE</name>
<gene>
    <name evidence="2" type="ORF">ESCO_003608</name>
</gene>
<keyword evidence="1" id="KW-0472">Membrane</keyword>
<sequence length="161" mass="18790">MDILGVFRFGLRRFDVIFDVVFRGILVVVLSVSVFVVFASGLHLVLEVRILILLDLCFMLQIVIVRVALSELSLLVRWLLLIGLLLGWGFHVLRFVEFCIRLHLNCLLLCFHFVVLFILEYCHVCSSRFLLVRCIVMQDIFFPFIFFVLVGFRRPYGFSLV</sequence>
<evidence type="ECO:0000313" key="2">
    <source>
        <dbReference type="EMBL" id="KOS23283.1"/>
    </source>
</evidence>
<keyword evidence="1" id="KW-1133">Transmembrane helix</keyword>
<dbReference type="EMBL" id="LGSR01000002">
    <property type="protein sequence ID" value="KOS23283.1"/>
    <property type="molecule type" value="Genomic_DNA"/>
</dbReference>